<protein>
    <recommendedName>
        <fullName evidence="3">UBN2_3 domain-containing protein</fullName>
    </recommendedName>
</protein>
<comment type="caution">
    <text evidence="1">The sequence shown here is derived from an EMBL/GenBank/DDBJ whole genome shotgun (WGS) entry which is preliminary data.</text>
</comment>
<dbReference type="Proteomes" id="UP000823775">
    <property type="component" value="Unassembled WGS sequence"/>
</dbReference>
<reference evidence="1 2" key="1">
    <citation type="journal article" date="2021" name="BMC Genomics">
        <title>Datura genome reveals duplications of psychoactive alkaloid biosynthetic genes and high mutation rate following tissue culture.</title>
        <authorList>
            <person name="Rajewski A."/>
            <person name="Carter-House D."/>
            <person name="Stajich J."/>
            <person name="Litt A."/>
        </authorList>
    </citation>
    <scope>NUCLEOTIDE SEQUENCE [LARGE SCALE GENOMIC DNA]</scope>
    <source>
        <strain evidence="1">AR-01</strain>
    </source>
</reference>
<organism evidence="1 2">
    <name type="scientific">Datura stramonium</name>
    <name type="common">Jimsonweed</name>
    <name type="synonym">Common thornapple</name>
    <dbReference type="NCBI Taxonomy" id="4076"/>
    <lineage>
        <taxon>Eukaryota</taxon>
        <taxon>Viridiplantae</taxon>
        <taxon>Streptophyta</taxon>
        <taxon>Embryophyta</taxon>
        <taxon>Tracheophyta</taxon>
        <taxon>Spermatophyta</taxon>
        <taxon>Magnoliopsida</taxon>
        <taxon>eudicotyledons</taxon>
        <taxon>Gunneridae</taxon>
        <taxon>Pentapetalae</taxon>
        <taxon>asterids</taxon>
        <taxon>lamiids</taxon>
        <taxon>Solanales</taxon>
        <taxon>Solanaceae</taxon>
        <taxon>Solanoideae</taxon>
        <taxon>Datureae</taxon>
        <taxon>Datura</taxon>
    </lineage>
</organism>
<name>A0ABS8T4D2_DATST</name>
<proteinExistence type="predicted"/>
<evidence type="ECO:0008006" key="3">
    <source>
        <dbReference type="Google" id="ProtNLM"/>
    </source>
</evidence>
<evidence type="ECO:0000313" key="2">
    <source>
        <dbReference type="Proteomes" id="UP000823775"/>
    </source>
</evidence>
<dbReference type="EMBL" id="JACEIK010001102">
    <property type="protein sequence ID" value="MCD7465973.1"/>
    <property type="molecule type" value="Genomic_DNA"/>
</dbReference>
<feature type="non-terminal residue" evidence="1">
    <location>
        <position position="1"/>
    </location>
</feature>
<accession>A0ABS8T4D2</accession>
<evidence type="ECO:0000313" key="1">
    <source>
        <dbReference type="EMBL" id="MCD7465973.1"/>
    </source>
</evidence>
<keyword evidence="2" id="KW-1185">Reference proteome</keyword>
<sequence>GNTAQHRRDLAAYKAWKKTDSIARGIILSFVVDDLIHEYEEFPTAHSMWAHLRGTYGDTSEPT</sequence>
<dbReference type="Pfam" id="PF14223">
    <property type="entry name" value="Retrotran_gag_2"/>
    <property type="match status" value="1"/>
</dbReference>
<gene>
    <name evidence="1" type="ORF">HAX54_002261</name>
</gene>